<dbReference type="InterPro" id="IPR005693">
    <property type="entry name" value="Mce"/>
</dbReference>
<feature type="domain" description="Mammalian cell entry C-terminal" evidence="3">
    <location>
        <begin position="122"/>
        <end position="337"/>
    </location>
</feature>
<dbReference type="PANTHER" id="PTHR33371">
    <property type="entry name" value="INTERMEMBRANE PHOSPHOLIPID TRANSPORT SYSTEM BINDING PROTEIN MLAD-RELATED"/>
    <property type="match status" value="1"/>
</dbReference>
<dbReference type="InterPro" id="IPR024516">
    <property type="entry name" value="Mce_C"/>
</dbReference>
<organism evidence="4 5">
    <name type="scientific">Mycobacterium lentiflavum</name>
    <dbReference type="NCBI Taxonomy" id="141349"/>
    <lineage>
        <taxon>Bacteria</taxon>
        <taxon>Bacillati</taxon>
        <taxon>Actinomycetota</taxon>
        <taxon>Actinomycetes</taxon>
        <taxon>Mycobacteriales</taxon>
        <taxon>Mycobacteriaceae</taxon>
        <taxon>Mycobacterium</taxon>
        <taxon>Mycobacterium simiae complex</taxon>
    </lineage>
</organism>
<accession>A0A0E4CQH3</accession>
<evidence type="ECO:0000259" key="2">
    <source>
        <dbReference type="Pfam" id="PF02470"/>
    </source>
</evidence>
<evidence type="ECO:0000313" key="5">
    <source>
        <dbReference type="Proteomes" id="UP000199251"/>
    </source>
</evidence>
<dbReference type="GO" id="GO:0005576">
    <property type="term" value="C:extracellular region"/>
    <property type="evidence" value="ECO:0007669"/>
    <property type="project" value="TreeGrafter"/>
</dbReference>
<sequence length="351" mass="37436">MAGSEMPSHRSMVIKVSIFTVVMLLVAAGLVVVFGDFRFGNESTYHATFTDASRLKAGQKVRISGVPVGSVNGVKLNPDNTVDVAFGIDSRYTLYSSTRAVIRYENLVGDRFLEITSGPGELRKLAPGATINAQHTQPALDLDALLGGLRPVLKGLDADKVNTISGAVIELLQGQGGALSNVLADTSAFSTALGRRDQLIGDTITNLNQVLGTIDQKSAQFSTSVDQLQQLISGLAKNKDSIAGAIPPLASTTTDLTELLKNSRRPLQEILKNTRPLATEIDNRKAEVDNDVEQLGEDYLRLAALGAYGSFFNIYFCSVTIKINGPAGSDIRLPLGGQVDPSQGRCAFVKQ</sequence>
<keyword evidence="1" id="KW-0812">Transmembrane</keyword>
<dbReference type="NCBIfam" id="TIGR00996">
    <property type="entry name" value="Mtu_fam_mce"/>
    <property type="match status" value="1"/>
</dbReference>
<keyword evidence="1" id="KW-1133">Transmembrane helix</keyword>
<dbReference type="GO" id="GO:0051701">
    <property type="term" value="P:biological process involved in interaction with host"/>
    <property type="evidence" value="ECO:0007669"/>
    <property type="project" value="TreeGrafter"/>
</dbReference>
<proteinExistence type="predicted"/>
<dbReference type="RefSeq" id="WP_090607084.1">
    <property type="nucleotide sequence ID" value="NZ_CTEE01000001.1"/>
</dbReference>
<dbReference type="PANTHER" id="PTHR33371:SF17">
    <property type="entry name" value="MCE-FAMILY PROTEIN MCE1B"/>
    <property type="match status" value="1"/>
</dbReference>
<reference evidence="4 5" key="1">
    <citation type="submission" date="2015-03" db="EMBL/GenBank/DDBJ databases">
        <authorList>
            <person name="Urmite Genomes"/>
        </authorList>
    </citation>
    <scope>NUCLEOTIDE SEQUENCE [LARGE SCALE GENOMIC DNA]</scope>
    <source>
        <strain evidence="4 5">CSUR P1491</strain>
    </source>
</reference>
<dbReference type="Pfam" id="PF02470">
    <property type="entry name" value="MlaD"/>
    <property type="match status" value="1"/>
</dbReference>
<feature type="domain" description="Mce/MlaD" evidence="2">
    <location>
        <begin position="43"/>
        <end position="118"/>
    </location>
</feature>
<protein>
    <submittedName>
        <fullName evidence="4">Virulence factor Mce family protein</fullName>
    </submittedName>
</protein>
<dbReference type="InterPro" id="IPR003399">
    <property type="entry name" value="Mce/MlaD"/>
</dbReference>
<feature type="transmembrane region" description="Helical" evidence="1">
    <location>
        <begin position="12"/>
        <end position="34"/>
    </location>
</feature>
<dbReference type="Proteomes" id="UP000199251">
    <property type="component" value="Unassembled WGS sequence"/>
</dbReference>
<evidence type="ECO:0000259" key="3">
    <source>
        <dbReference type="Pfam" id="PF11887"/>
    </source>
</evidence>
<evidence type="ECO:0000256" key="1">
    <source>
        <dbReference type="SAM" id="Phobius"/>
    </source>
</evidence>
<dbReference type="OrthoDB" id="338143at2"/>
<dbReference type="InterPro" id="IPR052336">
    <property type="entry name" value="MlaD_Phospholipid_Transporter"/>
</dbReference>
<dbReference type="STRING" id="141349.BN1232_05255"/>
<gene>
    <name evidence="4" type="ORF">BN1232_05255</name>
</gene>
<evidence type="ECO:0000313" key="4">
    <source>
        <dbReference type="EMBL" id="CQD21409.1"/>
    </source>
</evidence>
<dbReference type="Pfam" id="PF11887">
    <property type="entry name" value="Mce4_CUP1"/>
    <property type="match status" value="1"/>
</dbReference>
<dbReference type="AlphaFoldDB" id="A0A0E4CQH3"/>
<name>A0A0E4CQH3_MYCLN</name>
<dbReference type="EMBL" id="CTEE01000001">
    <property type="protein sequence ID" value="CQD21409.1"/>
    <property type="molecule type" value="Genomic_DNA"/>
</dbReference>
<keyword evidence="1" id="KW-0472">Membrane</keyword>